<dbReference type="Proteomes" id="UP000653454">
    <property type="component" value="Unassembled WGS sequence"/>
</dbReference>
<dbReference type="EMBL" id="CAJHNJ030000004">
    <property type="protein sequence ID" value="CAG9096661.1"/>
    <property type="molecule type" value="Genomic_DNA"/>
</dbReference>
<sequence>MDITGENSPQLNASSSKINPSEFDVTITALLIGLGAEKYIDIFRKQNIGQCTLAELCDEDLIKLGVDDSEIRQKILEEVQNLPMYEESIDEVRSIHNLGLREIGEVLEENGQHLYKIHLSMVANNLALKRTKNISDCLLMKDKYASEIALTTLQEMKSILNSMDKAIHTQLKAYAEEPRSKKNKKIIVGTVGGVMIALLVEAVAGQHVELACNTTAEREGDKLNVLAWYKNGSGDAIYSRDLRDDSASPGKSNSSRYRLVEAGGEARLLVMGVQPGDAGFYSCLADFASSPAQKTHVNLVVIEPPQRVWLVHENGSRVANATAGANASRVLGPYYVGDTVHLFCVVLGGRPLPALTWWVGDRLYKNTSTPLSEQRLRSDLIYGPLVREDHGLVLSCSAHNHYKTVPVVVDVVVDMLLPPELVSVRSVDDLLDSGTARLRAGEPHALQCRVLGSRPLPGIIWRINDAQLYNLEQKITVERSQRLSVSEVQVSVGREHDEARVTCCAPAHRRDADYVCAEPLPLTVVFPPVLSVVTSGPVVNRTLAVVKGSSLTLNCSYDANPSIYELIWYAEDEVITQERQVPGSLVEPVLHLAAVAEADAGEYFCAASNAEGSTTSEPIVIDVTCRLFRVATKPAILPRPDASYIRHRGIRARESDVRGSIQPSPTTYRWVLVDEAVNISTIKSEQACTTLETTVNVLAYQRSNETAITTIFCWGINSVINDSHTLPSTPCTFVVTDETPPQPPAQCQAVKHTLDITVSCQKGHDGGLSQKFIFTVQSLHSEKQLLSITNLEPQFIIQEPSEENYKFTIISTNKKGDSSVVEINKEDIIIQEEAVEESISAVPDITTLALSLCGGVALLALVACGLVLCAHERGERSELRGSREPAIQAYNTDESNCETYNDSDEGSEYNVRRTDSFRKAVSRYPSRNFDVRRTSSFHSARCMNDIDEALAKAPRHSAACRVHSMQNIHRKRDMDLLCDHLVTHPPPEINYNMPRPVNTFYTIPRKMRHKMAKELSDENSEITQNSDGFSLPPPPDEFGTYKSASRISNKDIPSSKTSVGYATVRKNDPSKPTKSNYNNVIISPMNTVGLPTISGGSNVYAYPDEEPQDAQRRPPLSTFKSVFSSPKESGL</sequence>
<name>A0A8S4DB59_PLUXY</name>
<reference evidence="4" key="1">
    <citation type="submission" date="2020-11" db="EMBL/GenBank/DDBJ databases">
        <authorList>
            <person name="Whiteford S."/>
        </authorList>
    </citation>
    <scope>NUCLEOTIDE SEQUENCE</scope>
</reference>
<dbReference type="Pfam" id="PF13895">
    <property type="entry name" value="Ig_2"/>
    <property type="match status" value="1"/>
</dbReference>
<dbReference type="InterPro" id="IPR003598">
    <property type="entry name" value="Ig_sub2"/>
</dbReference>
<dbReference type="InterPro" id="IPR007110">
    <property type="entry name" value="Ig-like_dom"/>
</dbReference>
<dbReference type="CDD" id="cd00096">
    <property type="entry name" value="Ig"/>
    <property type="match status" value="1"/>
</dbReference>
<feature type="domain" description="Ig-like" evidence="3">
    <location>
        <begin position="528"/>
        <end position="621"/>
    </location>
</feature>
<feature type="compositionally biased region" description="Polar residues" evidence="1">
    <location>
        <begin position="1118"/>
        <end position="1131"/>
    </location>
</feature>
<evidence type="ECO:0000313" key="4">
    <source>
        <dbReference type="EMBL" id="CAG9096661.1"/>
    </source>
</evidence>
<feature type="domain" description="Ig-like" evidence="3">
    <location>
        <begin position="337"/>
        <end position="406"/>
    </location>
</feature>
<dbReference type="PANTHER" id="PTHR23278:SF19">
    <property type="entry name" value="OBSCURIN"/>
    <property type="match status" value="1"/>
</dbReference>
<dbReference type="PROSITE" id="PS50835">
    <property type="entry name" value="IG_LIKE"/>
    <property type="match status" value="4"/>
</dbReference>
<feature type="domain" description="Ig-like" evidence="3">
    <location>
        <begin position="178"/>
        <end position="300"/>
    </location>
</feature>
<accession>A0A8S4DB59</accession>
<feature type="domain" description="SAM" evidence="2">
    <location>
        <begin position="26"/>
        <end position="85"/>
    </location>
</feature>
<dbReference type="Pfam" id="PF07647">
    <property type="entry name" value="SAM_2"/>
    <property type="match status" value="1"/>
</dbReference>
<dbReference type="InterPro" id="IPR013106">
    <property type="entry name" value="Ig_V-set"/>
</dbReference>
<comment type="caution">
    <text evidence="4">The sequence shown here is derived from an EMBL/GenBank/DDBJ whole genome shotgun (WGS) entry which is preliminary data.</text>
</comment>
<dbReference type="Gene3D" id="2.60.40.10">
    <property type="entry name" value="Immunoglobulins"/>
    <property type="match status" value="4"/>
</dbReference>
<dbReference type="SUPFAM" id="SSF48726">
    <property type="entry name" value="Immunoglobulin"/>
    <property type="match status" value="4"/>
</dbReference>
<dbReference type="PANTHER" id="PTHR23278">
    <property type="entry name" value="SIDESTEP PROTEIN"/>
    <property type="match status" value="1"/>
</dbReference>
<protein>
    <submittedName>
        <fullName evidence="4">(diamondback moth) hypothetical protein</fullName>
    </submittedName>
</protein>
<dbReference type="SUPFAM" id="SSF47769">
    <property type="entry name" value="SAM/Pointed domain"/>
    <property type="match status" value="1"/>
</dbReference>
<proteinExistence type="predicted"/>
<dbReference type="AlphaFoldDB" id="A0A8S4DB59"/>
<dbReference type="PROSITE" id="PS50105">
    <property type="entry name" value="SAM_DOMAIN"/>
    <property type="match status" value="1"/>
</dbReference>
<feature type="region of interest" description="Disordered" evidence="1">
    <location>
        <begin position="1099"/>
        <end position="1131"/>
    </location>
</feature>
<dbReference type="InterPro" id="IPR001660">
    <property type="entry name" value="SAM"/>
</dbReference>
<evidence type="ECO:0000256" key="1">
    <source>
        <dbReference type="SAM" id="MobiDB-lite"/>
    </source>
</evidence>
<feature type="compositionally biased region" description="Polar residues" evidence="1">
    <location>
        <begin position="1042"/>
        <end position="1060"/>
    </location>
</feature>
<dbReference type="SMART" id="SM00408">
    <property type="entry name" value="IGc2"/>
    <property type="match status" value="2"/>
</dbReference>
<feature type="domain" description="Ig-like" evidence="3">
    <location>
        <begin position="419"/>
        <end position="503"/>
    </location>
</feature>
<dbReference type="Pfam" id="PF07686">
    <property type="entry name" value="V-set"/>
    <property type="match status" value="1"/>
</dbReference>
<keyword evidence="5" id="KW-1185">Reference proteome</keyword>
<dbReference type="InterPro" id="IPR013783">
    <property type="entry name" value="Ig-like_fold"/>
</dbReference>
<dbReference type="SMART" id="SM00454">
    <property type="entry name" value="SAM"/>
    <property type="match status" value="1"/>
</dbReference>
<evidence type="ECO:0000259" key="2">
    <source>
        <dbReference type="PROSITE" id="PS50105"/>
    </source>
</evidence>
<dbReference type="InterPro" id="IPR013761">
    <property type="entry name" value="SAM/pointed_sf"/>
</dbReference>
<dbReference type="Gene3D" id="1.10.150.50">
    <property type="entry name" value="Transcription Factor, Ets-1"/>
    <property type="match status" value="1"/>
</dbReference>
<evidence type="ECO:0000259" key="3">
    <source>
        <dbReference type="PROSITE" id="PS50835"/>
    </source>
</evidence>
<dbReference type="InterPro" id="IPR003599">
    <property type="entry name" value="Ig_sub"/>
</dbReference>
<feature type="region of interest" description="Disordered" evidence="1">
    <location>
        <begin position="1017"/>
        <end position="1078"/>
    </location>
</feature>
<dbReference type="InterPro" id="IPR036179">
    <property type="entry name" value="Ig-like_dom_sf"/>
</dbReference>
<dbReference type="SMART" id="SM00409">
    <property type="entry name" value="IG"/>
    <property type="match status" value="3"/>
</dbReference>
<gene>
    <name evidence="4" type="ORF">PLXY2_LOCUS1757</name>
</gene>
<organism evidence="4 5">
    <name type="scientific">Plutella xylostella</name>
    <name type="common">Diamondback moth</name>
    <name type="synonym">Plutella maculipennis</name>
    <dbReference type="NCBI Taxonomy" id="51655"/>
    <lineage>
        <taxon>Eukaryota</taxon>
        <taxon>Metazoa</taxon>
        <taxon>Ecdysozoa</taxon>
        <taxon>Arthropoda</taxon>
        <taxon>Hexapoda</taxon>
        <taxon>Insecta</taxon>
        <taxon>Pterygota</taxon>
        <taxon>Neoptera</taxon>
        <taxon>Endopterygota</taxon>
        <taxon>Lepidoptera</taxon>
        <taxon>Glossata</taxon>
        <taxon>Ditrysia</taxon>
        <taxon>Yponomeutoidea</taxon>
        <taxon>Plutellidae</taxon>
        <taxon>Plutella</taxon>
    </lineage>
</organism>
<evidence type="ECO:0000313" key="5">
    <source>
        <dbReference type="Proteomes" id="UP000653454"/>
    </source>
</evidence>